<gene>
    <name evidence="3" type="ORF">BTJ68_05550</name>
</gene>
<feature type="compositionally biased region" description="Basic and acidic residues" evidence="1">
    <location>
        <begin position="296"/>
        <end position="307"/>
    </location>
</feature>
<evidence type="ECO:0000256" key="1">
    <source>
        <dbReference type="SAM" id="MobiDB-lite"/>
    </source>
</evidence>
<keyword evidence="4" id="KW-1185">Reference proteome</keyword>
<dbReference type="InParanoid" id="A0A1Z5TFT8"/>
<evidence type="ECO:0000313" key="3">
    <source>
        <dbReference type="EMBL" id="OTA34874.1"/>
    </source>
</evidence>
<accession>A0A1Z5TFT8</accession>
<feature type="compositionally biased region" description="Basic and acidic residues" evidence="1">
    <location>
        <begin position="316"/>
        <end position="341"/>
    </location>
</feature>
<dbReference type="OrthoDB" id="71600at2759"/>
<evidence type="ECO:0000313" key="4">
    <source>
        <dbReference type="Proteomes" id="UP000194280"/>
    </source>
</evidence>
<dbReference type="STRING" id="1157616.A0A1Z5TFT8"/>
<dbReference type="VEuPathDB" id="FungiDB:BTJ68_05550"/>
<dbReference type="AlphaFoldDB" id="A0A1Z5TFT8"/>
<feature type="region of interest" description="Disordered" evidence="1">
    <location>
        <begin position="271"/>
        <end position="341"/>
    </location>
</feature>
<protein>
    <recommendedName>
        <fullName evidence="5">Tetraspanin Tsp3</fullName>
    </recommendedName>
</protein>
<evidence type="ECO:0000256" key="2">
    <source>
        <dbReference type="SAM" id="Phobius"/>
    </source>
</evidence>
<dbReference type="Proteomes" id="UP000194280">
    <property type="component" value="Unassembled WGS sequence"/>
</dbReference>
<sequence length="341" mass="38042">MPTTRATTAQQHRAYLPYSQLHVSFDHDTVISCTIHASFDRRDLRLYIHLHYCQALDTNTSFKYGSDEEASDTDSQRNPLTVLAAFALHHSHVYSLPIPDIVCALALALPPLTGVALETVLSLDSHLARKGQVHASRIFQTTVAAFLVYETVVATLAGVYVSPFGGMQCALKDRWAALRSAKDADSIRKIQDAFNCCGLMSTKDMAWPFPEKAHPEANRCVVRFDRSQACIEPWRAEEQRVAIMLMIVPIAILVILAPSSTSTWLPSAIRLPQEDPSTAGRPRQAIGYRDADGDEDSVRAEVNRLNKDSNTASQVEGERRRPSGHSHFREHDYWRNSTEDA</sequence>
<proteinExistence type="predicted"/>
<name>A0A1Z5TFT8_HORWE</name>
<dbReference type="EMBL" id="MUNK01000052">
    <property type="protein sequence ID" value="OTA34874.1"/>
    <property type="molecule type" value="Genomic_DNA"/>
</dbReference>
<reference evidence="3 4" key="1">
    <citation type="submission" date="2017-01" db="EMBL/GenBank/DDBJ databases">
        <title>The recent genome duplication of the halophilic yeast Hortaea werneckii: insights from long-read sequencing.</title>
        <authorList>
            <person name="Sinha S."/>
            <person name="Flibotte S."/>
            <person name="Neira M."/>
            <person name="Lenassi M."/>
            <person name="Gostincar C."/>
            <person name="Stajich J.E."/>
            <person name="Nislow C.E."/>
        </authorList>
    </citation>
    <scope>NUCLEOTIDE SEQUENCE [LARGE SCALE GENOMIC DNA]</scope>
    <source>
        <strain evidence="3 4">EXF-2000</strain>
    </source>
</reference>
<keyword evidence="2" id="KW-0812">Transmembrane</keyword>
<keyword evidence="2" id="KW-1133">Transmembrane helix</keyword>
<feature type="transmembrane region" description="Helical" evidence="2">
    <location>
        <begin position="241"/>
        <end position="260"/>
    </location>
</feature>
<keyword evidence="2" id="KW-0472">Membrane</keyword>
<comment type="caution">
    <text evidence="3">The sequence shown here is derived from an EMBL/GenBank/DDBJ whole genome shotgun (WGS) entry which is preliminary data.</text>
</comment>
<organism evidence="3 4">
    <name type="scientific">Hortaea werneckii EXF-2000</name>
    <dbReference type="NCBI Taxonomy" id="1157616"/>
    <lineage>
        <taxon>Eukaryota</taxon>
        <taxon>Fungi</taxon>
        <taxon>Dikarya</taxon>
        <taxon>Ascomycota</taxon>
        <taxon>Pezizomycotina</taxon>
        <taxon>Dothideomycetes</taxon>
        <taxon>Dothideomycetidae</taxon>
        <taxon>Mycosphaerellales</taxon>
        <taxon>Teratosphaeriaceae</taxon>
        <taxon>Hortaea</taxon>
    </lineage>
</organism>
<evidence type="ECO:0008006" key="5">
    <source>
        <dbReference type="Google" id="ProtNLM"/>
    </source>
</evidence>